<evidence type="ECO:0000256" key="5">
    <source>
        <dbReference type="ARBA" id="ARBA00023085"/>
    </source>
</evidence>
<dbReference type="Gene3D" id="2.160.20.10">
    <property type="entry name" value="Single-stranded right-handed beta-helix, Pectin lyase-like"/>
    <property type="match status" value="1"/>
</dbReference>
<evidence type="ECO:0000256" key="1">
    <source>
        <dbReference type="ARBA" id="ARBA00005184"/>
    </source>
</evidence>
<dbReference type="PANTHER" id="PTHR31321:SF134">
    <property type="entry name" value="PECTINESTERASE"/>
    <property type="match status" value="1"/>
</dbReference>
<reference evidence="8 9" key="1">
    <citation type="submission" date="2017-11" db="EMBL/GenBank/DDBJ databases">
        <title>De-novo sequencing of pomegranate (Punica granatum L.) genome.</title>
        <authorList>
            <person name="Akparov Z."/>
            <person name="Amiraslanov A."/>
            <person name="Hajiyeva S."/>
            <person name="Abbasov M."/>
            <person name="Kaur K."/>
            <person name="Hamwieh A."/>
            <person name="Solovyev V."/>
            <person name="Salamov A."/>
            <person name="Braich B."/>
            <person name="Kosarev P."/>
            <person name="Mahmoud A."/>
            <person name="Hajiyev E."/>
            <person name="Babayeva S."/>
            <person name="Izzatullayeva V."/>
            <person name="Mammadov A."/>
            <person name="Mammadov A."/>
            <person name="Sharifova S."/>
            <person name="Ojaghi J."/>
            <person name="Eynullazada K."/>
            <person name="Bayramov B."/>
            <person name="Abdulazimova A."/>
            <person name="Shahmuradov I."/>
        </authorList>
    </citation>
    <scope>NUCLEOTIDE SEQUENCE [LARGE SCALE GENOMIC DNA]</scope>
    <source>
        <strain evidence="9">cv. AG2017</strain>
        <tissue evidence="8">Leaf</tissue>
    </source>
</reference>
<evidence type="ECO:0000313" key="8">
    <source>
        <dbReference type="EMBL" id="PKI51741.1"/>
    </source>
</evidence>
<evidence type="ECO:0000313" key="9">
    <source>
        <dbReference type="Proteomes" id="UP000233551"/>
    </source>
</evidence>
<organism evidence="8 9">
    <name type="scientific">Punica granatum</name>
    <name type="common">Pomegranate</name>
    <dbReference type="NCBI Taxonomy" id="22663"/>
    <lineage>
        <taxon>Eukaryota</taxon>
        <taxon>Viridiplantae</taxon>
        <taxon>Streptophyta</taxon>
        <taxon>Embryophyta</taxon>
        <taxon>Tracheophyta</taxon>
        <taxon>Spermatophyta</taxon>
        <taxon>Magnoliopsida</taxon>
        <taxon>eudicotyledons</taxon>
        <taxon>Gunneridae</taxon>
        <taxon>Pentapetalae</taxon>
        <taxon>rosids</taxon>
        <taxon>malvids</taxon>
        <taxon>Myrtales</taxon>
        <taxon>Lythraceae</taxon>
        <taxon>Punica</taxon>
    </lineage>
</organism>
<dbReference type="InterPro" id="IPR000070">
    <property type="entry name" value="Pectinesterase_cat"/>
</dbReference>
<comment type="catalytic activity">
    <reaction evidence="6">
        <text>[(1-&gt;4)-alpha-D-galacturonosyl methyl ester](n) + n H2O = [(1-&gt;4)-alpha-D-galacturonosyl](n) + n methanol + n H(+)</text>
        <dbReference type="Rhea" id="RHEA:22380"/>
        <dbReference type="Rhea" id="RHEA-COMP:14570"/>
        <dbReference type="Rhea" id="RHEA-COMP:14573"/>
        <dbReference type="ChEBI" id="CHEBI:15377"/>
        <dbReference type="ChEBI" id="CHEBI:15378"/>
        <dbReference type="ChEBI" id="CHEBI:17790"/>
        <dbReference type="ChEBI" id="CHEBI:140522"/>
        <dbReference type="ChEBI" id="CHEBI:140523"/>
        <dbReference type="EC" id="3.1.1.11"/>
    </reaction>
</comment>
<keyword evidence="6" id="KW-0961">Cell wall biogenesis/degradation</keyword>
<comment type="subcellular location">
    <subcellularLocation>
        <location evidence="6">Secreted</location>
        <location evidence="6">Cell wall</location>
    </subcellularLocation>
</comment>
<accession>A0A2I0J678</accession>
<dbReference type="Pfam" id="PF01095">
    <property type="entry name" value="Pectinesterase"/>
    <property type="match status" value="1"/>
</dbReference>
<dbReference type="InterPro" id="IPR018040">
    <property type="entry name" value="Pectinesterase_Tyr_AS"/>
</dbReference>
<evidence type="ECO:0000256" key="4">
    <source>
        <dbReference type="ARBA" id="ARBA00022801"/>
    </source>
</evidence>
<dbReference type="GO" id="GO:0030599">
    <property type="term" value="F:pectinesterase activity"/>
    <property type="evidence" value="ECO:0007669"/>
    <property type="project" value="UniProtKB-UniRule"/>
</dbReference>
<keyword evidence="4 6" id="KW-0378">Hydrolase</keyword>
<dbReference type="PANTHER" id="PTHR31321">
    <property type="entry name" value="ACYL-COA THIOESTER HYDROLASE YBHC-RELATED"/>
    <property type="match status" value="1"/>
</dbReference>
<keyword evidence="6" id="KW-0964">Secreted</keyword>
<dbReference type="EC" id="3.1.1.11" evidence="3 6"/>
<protein>
    <recommendedName>
        <fullName evidence="3 6">Pectinesterase</fullName>
        <ecNumber evidence="3 6">3.1.1.11</ecNumber>
    </recommendedName>
</protein>
<dbReference type="Proteomes" id="UP000233551">
    <property type="component" value="Unassembled WGS sequence"/>
</dbReference>
<dbReference type="GO" id="GO:0042545">
    <property type="term" value="P:cell wall modification"/>
    <property type="evidence" value="ECO:0007669"/>
    <property type="project" value="UniProtKB-UniRule"/>
</dbReference>
<dbReference type="GO" id="GO:0045490">
    <property type="term" value="P:pectin catabolic process"/>
    <property type="evidence" value="ECO:0007669"/>
    <property type="project" value="UniProtKB-UniRule"/>
</dbReference>
<dbReference type="UniPathway" id="UPA00545">
    <property type="reaction ID" value="UER00823"/>
</dbReference>
<name>A0A2I0J678_PUNGR</name>
<evidence type="ECO:0000256" key="6">
    <source>
        <dbReference type="RuleBase" id="RU000589"/>
    </source>
</evidence>
<feature type="domain" description="Pectinesterase catalytic" evidence="7">
    <location>
        <begin position="14"/>
        <end position="103"/>
    </location>
</feature>
<dbReference type="AlphaFoldDB" id="A0A2I0J678"/>
<dbReference type="STRING" id="22663.A0A2I0J678"/>
<dbReference type="InterPro" id="IPR012334">
    <property type="entry name" value="Pectin_lyas_fold"/>
</dbReference>
<comment type="similarity">
    <text evidence="2">Belongs to the pectinesterase family.</text>
</comment>
<comment type="function">
    <text evidence="6">Acts in the modification of cell walls via demethylesterification of cell wall pectin.</text>
</comment>
<dbReference type="SUPFAM" id="SSF51126">
    <property type="entry name" value="Pectin lyase-like"/>
    <property type="match status" value="1"/>
</dbReference>
<dbReference type="EMBL" id="PGOL01001995">
    <property type="protein sequence ID" value="PKI51741.1"/>
    <property type="molecule type" value="Genomic_DNA"/>
</dbReference>
<keyword evidence="9" id="KW-1185">Reference proteome</keyword>
<proteinExistence type="inferred from homology"/>
<dbReference type="InterPro" id="IPR011050">
    <property type="entry name" value="Pectin_lyase_fold/virulence"/>
</dbReference>
<comment type="caution">
    <text evidence="8">The sequence shown here is derived from an EMBL/GenBank/DDBJ whole genome shotgun (WGS) entry which is preliminary data.</text>
</comment>
<dbReference type="PROSITE" id="PS00800">
    <property type="entry name" value="PECTINESTERASE_1"/>
    <property type="match status" value="1"/>
</dbReference>
<keyword evidence="5 6" id="KW-0063">Aspartyl esterase</keyword>
<sequence length="105" mass="12075">MNTKEDKRDQISRESGFSNFTTLQEAIGWVPTINTEWIRIHVKPGVYKEKLTIPREKPFIYLEGEGGLGTTSIKWDDHGHVDNSYTFTLLAENFLASRITFKNPT</sequence>
<evidence type="ECO:0000259" key="7">
    <source>
        <dbReference type="Pfam" id="PF01095"/>
    </source>
</evidence>
<keyword evidence="6" id="KW-0134">Cell wall</keyword>
<evidence type="ECO:0000256" key="3">
    <source>
        <dbReference type="ARBA" id="ARBA00013229"/>
    </source>
</evidence>
<gene>
    <name evidence="8" type="ORF">CRG98_027904</name>
</gene>
<comment type="pathway">
    <text evidence="1 6">Glycan metabolism; pectin degradation; 2-dehydro-3-deoxy-D-gluconate from pectin: step 1/5.</text>
</comment>
<evidence type="ECO:0000256" key="2">
    <source>
        <dbReference type="ARBA" id="ARBA00008891"/>
    </source>
</evidence>